<evidence type="ECO:0000313" key="2">
    <source>
        <dbReference type="Proteomes" id="UP000775213"/>
    </source>
</evidence>
<dbReference type="Proteomes" id="UP000775213">
    <property type="component" value="Unassembled WGS sequence"/>
</dbReference>
<keyword evidence="2" id="KW-1185">Reference proteome</keyword>
<protein>
    <submittedName>
        <fullName evidence="1">Uncharacterized protein</fullName>
    </submittedName>
</protein>
<proteinExistence type="predicted"/>
<reference evidence="1 2" key="1">
    <citation type="journal article" date="2021" name="Hortic Res">
        <title>Chromosome-scale assembly of the Dendrobium chrysotoxum genome enhances the understanding of orchid evolution.</title>
        <authorList>
            <person name="Zhang Y."/>
            <person name="Zhang G.Q."/>
            <person name="Zhang D."/>
            <person name="Liu X.D."/>
            <person name="Xu X.Y."/>
            <person name="Sun W.H."/>
            <person name="Yu X."/>
            <person name="Zhu X."/>
            <person name="Wang Z.W."/>
            <person name="Zhao X."/>
            <person name="Zhong W.Y."/>
            <person name="Chen H."/>
            <person name="Yin W.L."/>
            <person name="Huang T."/>
            <person name="Niu S.C."/>
            <person name="Liu Z.J."/>
        </authorList>
    </citation>
    <scope>NUCLEOTIDE SEQUENCE [LARGE SCALE GENOMIC DNA]</scope>
    <source>
        <strain evidence="1">Lindl</strain>
    </source>
</reference>
<comment type="caution">
    <text evidence="1">The sequence shown here is derived from an EMBL/GenBank/DDBJ whole genome shotgun (WGS) entry which is preliminary data.</text>
</comment>
<evidence type="ECO:0000313" key="1">
    <source>
        <dbReference type="EMBL" id="KAH0457528.1"/>
    </source>
</evidence>
<sequence>MKIEIGSKDFAFSTELLEKKKWLKCESYVQESAQNPLCSISRNLDHPEARKSRRELAGERIDWATGVAC</sequence>
<dbReference type="AlphaFoldDB" id="A0AAV7GP97"/>
<dbReference type="EMBL" id="JAGFBR010000012">
    <property type="protein sequence ID" value="KAH0457528.1"/>
    <property type="molecule type" value="Genomic_DNA"/>
</dbReference>
<organism evidence="1 2">
    <name type="scientific">Dendrobium chrysotoxum</name>
    <name type="common">Orchid</name>
    <dbReference type="NCBI Taxonomy" id="161865"/>
    <lineage>
        <taxon>Eukaryota</taxon>
        <taxon>Viridiplantae</taxon>
        <taxon>Streptophyta</taxon>
        <taxon>Embryophyta</taxon>
        <taxon>Tracheophyta</taxon>
        <taxon>Spermatophyta</taxon>
        <taxon>Magnoliopsida</taxon>
        <taxon>Liliopsida</taxon>
        <taxon>Asparagales</taxon>
        <taxon>Orchidaceae</taxon>
        <taxon>Epidendroideae</taxon>
        <taxon>Malaxideae</taxon>
        <taxon>Dendrobiinae</taxon>
        <taxon>Dendrobium</taxon>
    </lineage>
</organism>
<accession>A0AAV7GP97</accession>
<gene>
    <name evidence="1" type="ORF">IEQ34_012843</name>
</gene>
<name>A0AAV7GP97_DENCH</name>